<proteinExistence type="predicted"/>
<reference evidence="2" key="1">
    <citation type="journal article" date="2019" name="Int. J. Syst. Evol. Microbiol.">
        <title>The Global Catalogue of Microorganisms (GCM) 10K type strain sequencing project: providing services to taxonomists for standard genome sequencing and annotation.</title>
        <authorList>
            <consortium name="The Broad Institute Genomics Platform"/>
            <consortium name="The Broad Institute Genome Sequencing Center for Infectious Disease"/>
            <person name="Wu L."/>
            <person name="Ma J."/>
        </authorList>
    </citation>
    <scope>NUCLEOTIDE SEQUENCE [LARGE SCALE GENOMIC DNA]</scope>
    <source>
        <strain evidence="2">CCUG 49679</strain>
    </source>
</reference>
<comment type="caution">
    <text evidence="1">The sequence shown here is derived from an EMBL/GenBank/DDBJ whole genome shotgun (WGS) entry which is preliminary data.</text>
</comment>
<dbReference type="RefSeq" id="WP_379792819.1">
    <property type="nucleotide sequence ID" value="NZ_JBHSQB010000010.1"/>
</dbReference>
<evidence type="ECO:0000313" key="1">
    <source>
        <dbReference type="EMBL" id="MFC6097837.1"/>
    </source>
</evidence>
<sequence>MKIQPKAYKIIQKYSEKNVEIDYSIFKDKYWKSFDRYRNRGKNEDE</sequence>
<dbReference type="EMBL" id="JBHSQB010000010">
    <property type="protein sequence ID" value="MFC6097837.1"/>
    <property type="molecule type" value="Genomic_DNA"/>
</dbReference>
<gene>
    <name evidence="1" type="ORF">ACFPVY_14360</name>
</gene>
<protein>
    <submittedName>
        <fullName evidence="1">Uncharacterized protein</fullName>
    </submittedName>
</protein>
<organism evidence="1 2">
    <name type="scientific">Flavobacterium qiangtangense</name>
    <dbReference type="NCBI Taxonomy" id="1442595"/>
    <lineage>
        <taxon>Bacteria</taxon>
        <taxon>Pseudomonadati</taxon>
        <taxon>Bacteroidota</taxon>
        <taxon>Flavobacteriia</taxon>
        <taxon>Flavobacteriales</taxon>
        <taxon>Flavobacteriaceae</taxon>
        <taxon>Flavobacterium</taxon>
    </lineage>
</organism>
<evidence type="ECO:0000313" key="2">
    <source>
        <dbReference type="Proteomes" id="UP001596287"/>
    </source>
</evidence>
<dbReference type="Proteomes" id="UP001596287">
    <property type="component" value="Unassembled WGS sequence"/>
</dbReference>
<keyword evidence="2" id="KW-1185">Reference proteome</keyword>
<accession>A0ABW1PSQ2</accession>
<name>A0ABW1PSQ2_9FLAO</name>